<keyword evidence="10" id="KW-0732">Signal</keyword>
<dbReference type="Gene3D" id="3.55.50.30">
    <property type="match status" value="1"/>
</dbReference>
<dbReference type="Pfam" id="PF07715">
    <property type="entry name" value="Plug"/>
    <property type="match status" value="1"/>
</dbReference>
<name>A0ABV4NLJ2_9GAMM</name>
<dbReference type="PANTHER" id="PTHR47234">
    <property type="match status" value="1"/>
</dbReference>
<dbReference type="InterPro" id="IPR039426">
    <property type="entry name" value="TonB-dep_rcpt-like"/>
</dbReference>
<evidence type="ECO:0000256" key="8">
    <source>
        <dbReference type="PROSITE-ProRule" id="PRU01360"/>
    </source>
</evidence>
<keyword evidence="4 8" id="KW-0812">Transmembrane</keyword>
<evidence type="ECO:0000313" key="13">
    <source>
        <dbReference type="EMBL" id="MFA0790190.1"/>
    </source>
</evidence>
<feature type="chain" id="PRO_5046790180" evidence="10">
    <location>
        <begin position="27"/>
        <end position="969"/>
    </location>
</feature>
<keyword evidence="6 8" id="KW-0472">Membrane</keyword>
<comment type="subcellular location">
    <subcellularLocation>
        <location evidence="1 8">Cell outer membrane</location>
        <topology evidence="1 8">Multi-pass membrane protein</topology>
    </subcellularLocation>
</comment>
<reference evidence="13 14" key="1">
    <citation type="submission" date="2024-08" db="EMBL/GenBank/DDBJ databases">
        <authorList>
            <person name="Ishaq N."/>
        </authorList>
    </citation>
    <scope>NUCLEOTIDE SEQUENCE [LARGE SCALE GENOMIC DNA]</scope>
    <source>
        <strain evidence="13 14">JCM 30400</strain>
    </source>
</reference>
<accession>A0ABV4NLJ2</accession>
<dbReference type="CDD" id="cd01347">
    <property type="entry name" value="ligand_gated_channel"/>
    <property type="match status" value="1"/>
</dbReference>
<evidence type="ECO:0000256" key="2">
    <source>
        <dbReference type="ARBA" id="ARBA00022448"/>
    </source>
</evidence>
<dbReference type="SUPFAM" id="SSF56935">
    <property type="entry name" value="Porins"/>
    <property type="match status" value="1"/>
</dbReference>
<dbReference type="Proteomes" id="UP001569414">
    <property type="component" value="Unassembled WGS sequence"/>
</dbReference>
<evidence type="ECO:0000256" key="10">
    <source>
        <dbReference type="SAM" id="SignalP"/>
    </source>
</evidence>
<evidence type="ECO:0000256" key="6">
    <source>
        <dbReference type="ARBA" id="ARBA00023136"/>
    </source>
</evidence>
<evidence type="ECO:0000259" key="12">
    <source>
        <dbReference type="Pfam" id="PF07715"/>
    </source>
</evidence>
<feature type="domain" description="TonB-dependent receptor plug" evidence="12">
    <location>
        <begin position="147"/>
        <end position="255"/>
    </location>
</feature>
<feature type="signal peptide" evidence="10">
    <location>
        <begin position="1"/>
        <end position="26"/>
    </location>
</feature>
<keyword evidence="3 8" id="KW-1134">Transmembrane beta strand</keyword>
<keyword evidence="14" id="KW-1185">Reference proteome</keyword>
<dbReference type="PROSITE" id="PS52016">
    <property type="entry name" value="TONB_DEPENDENT_REC_3"/>
    <property type="match status" value="1"/>
</dbReference>
<feature type="domain" description="TonB-dependent receptor-like beta-barrel" evidence="11">
    <location>
        <begin position="509"/>
        <end position="933"/>
    </location>
</feature>
<dbReference type="InterPro" id="IPR037066">
    <property type="entry name" value="Plug_dom_sf"/>
</dbReference>
<evidence type="ECO:0000256" key="3">
    <source>
        <dbReference type="ARBA" id="ARBA00022452"/>
    </source>
</evidence>
<organism evidence="13 14">
    <name type="scientific">Microbulbifer echini</name>
    <dbReference type="NCBI Taxonomy" id="1529067"/>
    <lineage>
        <taxon>Bacteria</taxon>
        <taxon>Pseudomonadati</taxon>
        <taxon>Pseudomonadota</taxon>
        <taxon>Gammaproteobacteria</taxon>
        <taxon>Cellvibrionales</taxon>
        <taxon>Microbulbiferaceae</taxon>
        <taxon>Microbulbifer</taxon>
    </lineage>
</organism>
<dbReference type="Gene3D" id="2.40.170.20">
    <property type="entry name" value="TonB-dependent receptor, beta-barrel domain"/>
    <property type="match status" value="1"/>
</dbReference>
<evidence type="ECO:0000256" key="5">
    <source>
        <dbReference type="ARBA" id="ARBA00023077"/>
    </source>
</evidence>
<protein>
    <submittedName>
        <fullName evidence="13">TonB-dependent receptor</fullName>
    </submittedName>
</protein>
<keyword evidence="2 8" id="KW-0813">Transport</keyword>
<keyword evidence="7 8" id="KW-0998">Cell outer membrane</keyword>
<evidence type="ECO:0000256" key="7">
    <source>
        <dbReference type="ARBA" id="ARBA00023237"/>
    </source>
</evidence>
<evidence type="ECO:0000256" key="1">
    <source>
        <dbReference type="ARBA" id="ARBA00004571"/>
    </source>
</evidence>
<dbReference type="EMBL" id="JBGMEL010000005">
    <property type="protein sequence ID" value="MFA0790190.1"/>
    <property type="molecule type" value="Genomic_DNA"/>
</dbReference>
<keyword evidence="13" id="KW-0675">Receptor</keyword>
<gene>
    <name evidence="13" type="ORF">ACCI51_06500</name>
</gene>
<dbReference type="PANTHER" id="PTHR47234:SF2">
    <property type="entry name" value="TONB-DEPENDENT RECEPTOR"/>
    <property type="match status" value="1"/>
</dbReference>
<dbReference type="Gene3D" id="2.170.130.10">
    <property type="entry name" value="TonB-dependent receptor, plug domain"/>
    <property type="match status" value="1"/>
</dbReference>
<dbReference type="InterPro" id="IPR012910">
    <property type="entry name" value="Plug_dom"/>
</dbReference>
<keyword evidence="5 9" id="KW-0798">TonB box</keyword>
<dbReference type="InterPro" id="IPR036942">
    <property type="entry name" value="Beta-barrel_TonB_sf"/>
</dbReference>
<dbReference type="RefSeq" id="WP_371843022.1">
    <property type="nucleotide sequence ID" value="NZ_JBGMEL010000005.1"/>
</dbReference>
<dbReference type="InterPro" id="IPR000531">
    <property type="entry name" value="Beta-barrel_TonB"/>
</dbReference>
<dbReference type="Pfam" id="PF00593">
    <property type="entry name" value="TonB_dep_Rec_b-barrel"/>
    <property type="match status" value="1"/>
</dbReference>
<comment type="similarity">
    <text evidence="8 9">Belongs to the TonB-dependent receptor family.</text>
</comment>
<evidence type="ECO:0000313" key="14">
    <source>
        <dbReference type="Proteomes" id="UP001569414"/>
    </source>
</evidence>
<evidence type="ECO:0000256" key="4">
    <source>
        <dbReference type="ARBA" id="ARBA00022692"/>
    </source>
</evidence>
<proteinExistence type="inferred from homology"/>
<evidence type="ECO:0000256" key="9">
    <source>
        <dbReference type="RuleBase" id="RU003357"/>
    </source>
</evidence>
<sequence>MGNFLTVRLWAKVFLVFLLSVSRAAAALCPEPKIELPASSLPKALISLGKQCQISILVQTSSAAQYTLVKQSLDTEQEEFEEVLEQLLQGLPFAYQRTGPSSFAITPIEGLSPKLEQQLNSPPEEVTVTGQSLTGSHLRHYQLDDYAPIDRLSREQLELTGAQTVADALQFLPAVSGNSTSTSVSQEDDGTATVSLRYLPASNTLVLINGRRIIGDGYSGEATDLNTIPLSIVERVEILKDGASAVYGSDAIAGVINIILRRDFEGLSMNSYYGQAHEGDRETESHYLTWGRQGERSHLMFSLAKYAQGAVMSRDRNLSESADSRNFGGTDKRSSATPEGFIALTNSSVLTSSSPETYRSWSLEDRYNYSDYTSAITPIESNSVYLSADFDLSDSTLIFAEVMGQYTSAESTKAPTPVFTRFDNGDLTIAADNIYNPFNQTITDVRKRITELGPRIQENRTRSWRVNSGIKGAHKQWHWELISSLHHTDKSEKLSNLIDPLALSQGLKGPTICNLDSGCTPINLLGPSGSINSEQLDFIRGQSSNRSQTRMESASFIADGPLGKNRAGEILAAIGLEIRHEALSTNSNDQNGLSYIGGHAPGATRGSRTIKETFAEVSVPLQSEKLWLDGAMRLSSYSDFGSTYNPKLALRWQPWSDLHLRISYASGFRAPTLTDMHQQGYQSQEFIFDPCTSDSASLLAGCPAQSDSARIQYLTEFGGNPNLMPETSETLTASLAWSPRQIEGLSTAIEFFNIQQDDVIGSSPQFLVEQNAYLGLFSNRVTRDDRGEITKILATRINKGRRTIQGYDIALRYNLPVDNFGQLDLAVNISHMLSYLNQGATGLPEEELAGTFIDTTTGGTGSLPKLKANAGVYWSNEHWKAGYTAHFVGNMEETYLHNDQSLTHRIKSWLSHDAQLSFNPTDKLRLAIGVNNLFNTPPPLAVTATDNNYDYRTYDLAGRYWYGSFSIKL</sequence>
<evidence type="ECO:0000259" key="11">
    <source>
        <dbReference type="Pfam" id="PF00593"/>
    </source>
</evidence>
<comment type="caution">
    <text evidence="13">The sequence shown here is derived from an EMBL/GenBank/DDBJ whole genome shotgun (WGS) entry which is preliminary data.</text>
</comment>